<keyword evidence="1" id="KW-1133">Transmembrane helix</keyword>
<proteinExistence type="predicted"/>
<sequence length="108" mass="11478">MLTTKDLLDMVLGIPYHPNMTGIVIGISFVIMFPLFLRVFGFKSEGITRGSGAAKAMSRLPRPVVSKAQSVGAIGIIKSPGGILVIICGLALGYGTKVLIETLFKQDI</sequence>
<keyword evidence="1" id="KW-0812">Transmembrane</keyword>
<gene>
    <name evidence="2" type="ORF">CYY_004471</name>
</gene>
<dbReference type="Gene3D" id="6.10.110.10">
    <property type="match status" value="1"/>
</dbReference>
<protein>
    <submittedName>
        <fullName evidence="2">Uncharacterized protein</fullName>
    </submittedName>
</protein>
<evidence type="ECO:0000313" key="2">
    <source>
        <dbReference type="EMBL" id="KAF2074225.1"/>
    </source>
</evidence>
<reference evidence="2" key="1">
    <citation type="submission" date="2020-01" db="EMBL/GenBank/DDBJ databases">
        <title>Development of genomics and gene disruption for Polysphondylium violaceum indicates a role for the polyketide synthase stlB in stalk morphogenesis.</title>
        <authorList>
            <person name="Narita B."/>
            <person name="Kawabe Y."/>
            <person name="Kin K."/>
            <person name="Saito T."/>
            <person name="Gibbs R."/>
            <person name="Kuspa A."/>
            <person name="Muzny D."/>
            <person name="Queller D."/>
            <person name="Richards S."/>
            <person name="Strassman J."/>
            <person name="Sucgang R."/>
            <person name="Worley K."/>
            <person name="Schaap P."/>
        </authorList>
    </citation>
    <scope>NUCLEOTIDE SEQUENCE</scope>
    <source>
        <strain evidence="2">QSvi11</strain>
    </source>
</reference>
<feature type="transmembrane region" description="Helical" evidence="1">
    <location>
        <begin position="20"/>
        <end position="40"/>
    </location>
</feature>
<keyword evidence="1" id="KW-0472">Membrane</keyword>
<organism evidence="2 3">
    <name type="scientific">Polysphondylium violaceum</name>
    <dbReference type="NCBI Taxonomy" id="133409"/>
    <lineage>
        <taxon>Eukaryota</taxon>
        <taxon>Amoebozoa</taxon>
        <taxon>Evosea</taxon>
        <taxon>Eumycetozoa</taxon>
        <taxon>Dictyostelia</taxon>
        <taxon>Dictyosteliales</taxon>
        <taxon>Dictyosteliaceae</taxon>
        <taxon>Polysphondylium</taxon>
    </lineage>
</organism>
<name>A0A8J4PW63_9MYCE</name>
<keyword evidence="3" id="KW-1185">Reference proteome</keyword>
<dbReference type="EMBL" id="AJWJ01000158">
    <property type="protein sequence ID" value="KAF2074225.1"/>
    <property type="molecule type" value="Genomic_DNA"/>
</dbReference>
<comment type="caution">
    <text evidence="2">The sequence shown here is derived from an EMBL/GenBank/DDBJ whole genome shotgun (WGS) entry which is preliminary data.</text>
</comment>
<accession>A0A8J4PW63</accession>
<dbReference type="Proteomes" id="UP000695562">
    <property type="component" value="Unassembled WGS sequence"/>
</dbReference>
<evidence type="ECO:0000256" key="1">
    <source>
        <dbReference type="SAM" id="Phobius"/>
    </source>
</evidence>
<evidence type="ECO:0000313" key="3">
    <source>
        <dbReference type="Proteomes" id="UP000695562"/>
    </source>
</evidence>
<dbReference type="InterPro" id="IPR038213">
    <property type="entry name" value="IFI6/IFI27-like_sf"/>
</dbReference>
<dbReference type="AlphaFoldDB" id="A0A8J4PW63"/>